<proteinExistence type="predicted"/>
<organism evidence="3 4">
    <name type="scientific">Sphaerobacter thermophilus (strain ATCC 49802 / DSM 20745 / KCCM 41009 / NCIMB 13125 / S 6022)</name>
    <dbReference type="NCBI Taxonomy" id="479434"/>
    <lineage>
        <taxon>Bacteria</taxon>
        <taxon>Pseudomonadati</taxon>
        <taxon>Thermomicrobiota</taxon>
        <taxon>Thermomicrobia</taxon>
        <taxon>Sphaerobacterales</taxon>
        <taxon>Sphaerobacterineae</taxon>
        <taxon>Sphaerobacteraceae</taxon>
        <taxon>Sphaerobacter</taxon>
    </lineage>
</organism>
<sequence>MGAVIGFAFVTVGIGALLSAWAHFADTSRALRVLLYVVFGGFSLLILLGGIGVLLLSDEMPEPGITQVGGLAVLGLGLGLGLPLVPFVRRVLARVMPFDPDSVPDMVGLSLLSATMLAFPLLGEGMSDVGGVYGPVQRGELVVQTVIFVLLAFVVVGTFITRDLGSAVRRLGLWMPTLRQVALALALVVVAFIIAGVAGALTQVFQPELVQEIEERMRSVTQEVTNVPGALLLGLSAGIGEEIFFRGAIQPRYGIVFTSLVFTAIHVQYDFSLILLGVFALSVMLGLERKYMGTVAAIITHAAYNTLSVLLQAAV</sequence>
<dbReference type="AlphaFoldDB" id="D1C7S3"/>
<dbReference type="InParanoid" id="D1C7S3"/>
<evidence type="ECO:0000313" key="4">
    <source>
        <dbReference type="Proteomes" id="UP000002027"/>
    </source>
</evidence>
<feature type="transmembrane region" description="Helical" evidence="1">
    <location>
        <begin position="68"/>
        <end position="91"/>
    </location>
</feature>
<keyword evidence="1" id="KW-0472">Membrane</keyword>
<dbReference type="KEGG" id="sti:Sthe_0468"/>
<dbReference type="STRING" id="479434.Sthe_0468"/>
<keyword evidence="1" id="KW-1133">Transmembrane helix</keyword>
<feature type="transmembrane region" description="Helical" evidence="1">
    <location>
        <begin position="257"/>
        <end position="285"/>
    </location>
</feature>
<feature type="transmembrane region" description="Helical" evidence="1">
    <location>
        <begin position="33"/>
        <end position="56"/>
    </location>
</feature>
<dbReference type="Proteomes" id="UP000002027">
    <property type="component" value="Chromosome 1"/>
</dbReference>
<dbReference type="GO" id="GO:0004175">
    <property type="term" value="F:endopeptidase activity"/>
    <property type="evidence" value="ECO:0007669"/>
    <property type="project" value="UniProtKB-ARBA"/>
</dbReference>
<feature type="transmembrane region" description="Helical" evidence="1">
    <location>
        <begin position="181"/>
        <end position="205"/>
    </location>
</feature>
<dbReference type="Pfam" id="PF02517">
    <property type="entry name" value="Rce1-like"/>
    <property type="match status" value="1"/>
</dbReference>
<keyword evidence="1" id="KW-0812">Transmembrane</keyword>
<reference evidence="3 4" key="2">
    <citation type="journal article" date="2010" name="Stand. Genomic Sci.">
        <title>Complete genome sequence of Desulfohalobium retbaense type strain (HR(100)).</title>
        <authorList>
            <person name="Spring S."/>
            <person name="Nolan M."/>
            <person name="Lapidus A."/>
            <person name="Glavina Del Rio T."/>
            <person name="Copeland A."/>
            <person name="Tice H."/>
            <person name="Cheng J.F."/>
            <person name="Lucas S."/>
            <person name="Land M."/>
            <person name="Chen F."/>
            <person name="Bruce D."/>
            <person name="Goodwin L."/>
            <person name="Pitluck S."/>
            <person name="Ivanova N."/>
            <person name="Mavromatis K."/>
            <person name="Mikhailova N."/>
            <person name="Pati A."/>
            <person name="Chen A."/>
            <person name="Palaniappan K."/>
            <person name="Hauser L."/>
            <person name="Chang Y.J."/>
            <person name="Jeffries C.D."/>
            <person name="Munk C."/>
            <person name="Kiss H."/>
            <person name="Chain P."/>
            <person name="Han C."/>
            <person name="Brettin T."/>
            <person name="Detter J.C."/>
            <person name="Schuler E."/>
            <person name="Goker M."/>
            <person name="Rohde M."/>
            <person name="Bristow J."/>
            <person name="Eisen J.A."/>
            <person name="Markowitz V."/>
            <person name="Hugenholtz P."/>
            <person name="Kyrpides N.C."/>
            <person name="Klenk H.P."/>
        </authorList>
    </citation>
    <scope>NUCLEOTIDE SEQUENCE [LARGE SCALE GENOMIC DNA]</scope>
    <source>
        <strain evidence="4">ATCC 49802 / DSM 20745 / S 6022</strain>
    </source>
</reference>
<dbReference type="GO" id="GO:0080120">
    <property type="term" value="P:CAAX-box protein maturation"/>
    <property type="evidence" value="ECO:0007669"/>
    <property type="project" value="UniProtKB-ARBA"/>
</dbReference>
<feature type="transmembrane region" description="Helical" evidence="1">
    <location>
        <begin position="141"/>
        <end position="160"/>
    </location>
</feature>
<protein>
    <submittedName>
        <fullName evidence="3">Abortive infection protein</fullName>
    </submittedName>
</protein>
<reference evidence="4" key="1">
    <citation type="submission" date="2009-11" db="EMBL/GenBank/DDBJ databases">
        <title>The complete chromosome 1 of Sphaerobacter thermophilus DSM 20745.</title>
        <authorList>
            <person name="Lucas S."/>
            <person name="Copeland A."/>
            <person name="Lapidus A."/>
            <person name="Glavina del Rio T."/>
            <person name="Dalin E."/>
            <person name="Tice H."/>
            <person name="Bruce D."/>
            <person name="Goodwin L."/>
            <person name="Pitluck S."/>
            <person name="Kyrpides N."/>
            <person name="Mavromatis K."/>
            <person name="Ivanova N."/>
            <person name="Mikhailova N."/>
            <person name="LaButti K.M."/>
            <person name="Clum A."/>
            <person name="Sun H.I."/>
            <person name="Brettin T."/>
            <person name="Detter J.C."/>
            <person name="Han C."/>
            <person name="Larimer F."/>
            <person name="Land M."/>
            <person name="Hauser L."/>
            <person name="Markowitz V."/>
            <person name="Cheng J.F."/>
            <person name="Hugenholtz P."/>
            <person name="Woyke T."/>
            <person name="Wu D."/>
            <person name="Steenblock K."/>
            <person name="Schneider S."/>
            <person name="Pukall R."/>
            <person name="Goeker M."/>
            <person name="Klenk H.P."/>
            <person name="Eisen J.A."/>
        </authorList>
    </citation>
    <scope>NUCLEOTIDE SEQUENCE [LARGE SCALE GENOMIC DNA]</scope>
    <source>
        <strain evidence="4">ATCC 49802 / DSM 20745 / S 6022</strain>
    </source>
</reference>
<dbReference type="EMBL" id="CP001823">
    <property type="protein sequence ID" value="ACZ37906.1"/>
    <property type="molecule type" value="Genomic_DNA"/>
</dbReference>
<accession>D1C7S3</accession>
<keyword evidence="4" id="KW-1185">Reference proteome</keyword>
<dbReference type="OrthoDB" id="2986398at2"/>
<evidence type="ECO:0000256" key="1">
    <source>
        <dbReference type="SAM" id="Phobius"/>
    </source>
</evidence>
<feature type="transmembrane region" description="Helical" evidence="1">
    <location>
        <begin position="6"/>
        <end position="24"/>
    </location>
</feature>
<dbReference type="InterPro" id="IPR003675">
    <property type="entry name" value="Rce1/LyrA-like_dom"/>
</dbReference>
<gene>
    <name evidence="3" type="ordered locus">Sthe_0468</name>
</gene>
<evidence type="ECO:0000259" key="2">
    <source>
        <dbReference type="Pfam" id="PF02517"/>
    </source>
</evidence>
<evidence type="ECO:0000313" key="3">
    <source>
        <dbReference type="EMBL" id="ACZ37906.1"/>
    </source>
</evidence>
<dbReference type="eggNOG" id="COG1266">
    <property type="taxonomic scope" value="Bacteria"/>
</dbReference>
<feature type="transmembrane region" description="Helical" evidence="1">
    <location>
        <begin position="103"/>
        <end position="121"/>
    </location>
</feature>
<dbReference type="RefSeq" id="WP_012870953.1">
    <property type="nucleotide sequence ID" value="NC_013523.1"/>
</dbReference>
<name>D1C7S3_SPHTD</name>
<feature type="domain" description="CAAX prenyl protease 2/Lysostaphin resistance protein A-like" evidence="2">
    <location>
        <begin position="227"/>
        <end position="306"/>
    </location>
</feature>
<dbReference type="HOGENOM" id="CLU_915085_0_0_0"/>